<keyword evidence="3" id="KW-1185">Reference proteome</keyword>
<evidence type="ECO:0008006" key="4">
    <source>
        <dbReference type="Google" id="ProtNLM"/>
    </source>
</evidence>
<gene>
    <name evidence="2" type="ORF">CCMP2556_LOCUS55337</name>
</gene>
<evidence type="ECO:0000313" key="2">
    <source>
        <dbReference type="EMBL" id="CAK9118165.1"/>
    </source>
</evidence>
<evidence type="ECO:0000256" key="1">
    <source>
        <dbReference type="SAM" id="MobiDB-lite"/>
    </source>
</evidence>
<organism evidence="2 3">
    <name type="scientific">Durusdinium trenchii</name>
    <dbReference type="NCBI Taxonomy" id="1381693"/>
    <lineage>
        <taxon>Eukaryota</taxon>
        <taxon>Sar</taxon>
        <taxon>Alveolata</taxon>
        <taxon>Dinophyceae</taxon>
        <taxon>Suessiales</taxon>
        <taxon>Symbiodiniaceae</taxon>
        <taxon>Durusdinium</taxon>
    </lineage>
</organism>
<feature type="non-terminal residue" evidence="2">
    <location>
        <position position="1"/>
    </location>
</feature>
<dbReference type="Proteomes" id="UP001642484">
    <property type="component" value="Unassembled WGS sequence"/>
</dbReference>
<dbReference type="EMBL" id="CAXAMN010028917">
    <property type="protein sequence ID" value="CAK9118165.1"/>
    <property type="molecule type" value="Genomic_DNA"/>
</dbReference>
<accession>A0ABP0T0E2</accession>
<reference evidence="2 3" key="1">
    <citation type="submission" date="2024-02" db="EMBL/GenBank/DDBJ databases">
        <authorList>
            <person name="Chen Y."/>
            <person name="Shah S."/>
            <person name="Dougan E. K."/>
            <person name="Thang M."/>
            <person name="Chan C."/>
        </authorList>
    </citation>
    <scope>NUCLEOTIDE SEQUENCE [LARGE SCALE GENOMIC DNA]</scope>
</reference>
<sequence>AEDPSRILYSNPAAPDRVMFSPTWKPHATPNFVLVGFAPCGQLRQILAVLDSAGPKSICLLFFGPKVLSREAVEKELQKLEKYQQFFLRSVAYQDCGIPAVGGGWVAALRLKPVEVDSSLRQAVDRTIDSLQEFLAASRVRLEEVVQKKKSDMVTGEFLIWQKRAGGKRQRTAADFAAGSERHLPASFAISDEQQQQIQNLQQLPGQCAPLLELHSKMLFHRAALWQNKPRAMLVADASCSKWASHQIYCSELPPLKPRSTLLALSESEKLRLLTCQETLAAKGYQLGSVKLQLLTLPAAQAACFSAPPVGLNGLAFAATGCVQLMRNRHFPPDADNLFWQETIVVRATSLAEPPEPGAFEVLNGDAYRAAFWISWGAADKTNKKEREKFLKLARCVRATQQMLLLCRKFAAIALVENMLKNLSMAHTPDALEKWFGEGKIQGMKAATIGKCLRVHRRIMSCGDPRMLEIISKFDELYASRHVLAHLQGLELLTTKCHIANNPAVSSQLLLRCAEHIYLDVMSGQLSPDESKAGLQACVNRSLLKRRVCHYLIKKLTVPDEFGGHRAFADSFASMGKFKESGFDSMNSAAWLSDLPPFQVEAVAFMAKILRRSPALDEVWMALVGKDPTIQAEVALTSSEFKHAGFFDLEGVLAGKEEWLSQKRAQLHPSPAEPAPVAPPAAEETRDQESDKPLESEPAAETKAAMEDRALQSLVKFDRSKLES</sequence>
<evidence type="ECO:0000313" key="3">
    <source>
        <dbReference type="Proteomes" id="UP001642484"/>
    </source>
</evidence>
<feature type="region of interest" description="Disordered" evidence="1">
    <location>
        <begin position="665"/>
        <end position="708"/>
    </location>
</feature>
<name>A0ABP0T0E2_9DINO</name>
<proteinExistence type="predicted"/>
<protein>
    <recommendedName>
        <fullName evidence="4">FACT complex subunit</fullName>
    </recommendedName>
</protein>
<comment type="caution">
    <text evidence="2">The sequence shown here is derived from an EMBL/GenBank/DDBJ whole genome shotgun (WGS) entry which is preliminary data.</text>
</comment>
<feature type="compositionally biased region" description="Basic and acidic residues" evidence="1">
    <location>
        <begin position="683"/>
        <end position="695"/>
    </location>
</feature>